<keyword evidence="4 11" id="KW-0028">Amino-acid biosynthesis</keyword>
<evidence type="ECO:0000256" key="10">
    <source>
        <dbReference type="ARBA" id="ARBA00023242"/>
    </source>
</evidence>
<dbReference type="Pfam" id="PF03079">
    <property type="entry name" value="ARD"/>
    <property type="match status" value="1"/>
</dbReference>
<evidence type="ECO:0000313" key="13">
    <source>
        <dbReference type="Proteomes" id="UP001172673"/>
    </source>
</evidence>
<comment type="pathway">
    <text evidence="11">Amino-acid biosynthesis; L-methionine biosynthesis via salvage pathway; L-methionine from S-methyl-5-thio-alpha-D-ribose 1-phosphate: step 5/6.</text>
</comment>
<keyword evidence="7 11" id="KW-0560">Oxidoreductase</keyword>
<feature type="binding site" evidence="11">
    <location>
        <position position="87"/>
    </location>
    <ligand>
        <name>Fe(2+)</name>
        <dbReference type="ChEBI" id="CHEBI:29033"/>
        <note>for iron-dependent acireductone dioxygenase activity</note>
    </ligand>
</feature>
<dbReference type="Proteomes" id="UP001172673">
    <property type="component" value="Unassembled WGS sequence"/>
</dbReference>
<dbReference type="AlphaFoldDB" id="A0AA38X9A7"/>
<evidence type="ECO:0000256" key="3">
    <source>
        <dbReference type="ARBA" id="ARBA00022596"/>
    </source>
</evidence>
<keyword evidence="5 11" id="KW-0479">Metal-binding</keyword>
<dbReference type="GO" id="GO:0010308">
    <property type="term" value="F:acireductone dioxygenase (Ni2+-requiring) activity"/>
    <property type="evidence" value="ECO:0007669"/>
    <property type="project" value="UniProtKB-UniRule"/>
</dbReference>
<comment type="catalytic activity">
    <reaction evidence="1 11">
        <text>1,2-dihydroxy-5-(methylsulfanyl)pent-1-en-3-one + O2 = 4-methylsulfanyl-2-oxobutanoate + formate + 2 H(+)</text>
        <dbReference type="Rhea" id="RHEA:24504"/>
        <dbReference type="ChEBI" id="CHEBI:15378"/>
        <dbReference type="ChEBI" id="CHEBI:15379"/>
        <dbReference type="ChEBI" id="CHEBI:15740"/>
        <dbReference type="ChEBI" id="CHEBI:16723"/>
        <dbReference type="ChEBI" id="CHEBI:49252"/>
        <dbReference type="EC" id="1.13.11.54"/>
    </reaction>
</comment>
<protein>
    <recommendedName>
        <fullName evidence="11">Acireductone dioxygenase</fullName>
    </recommendedName>
    <alternativeName>
        <fullName evidence="11">Acireductone dioxygenase (Fe(2+)-requiring)</fullName>
        <shortName evidence="11">ARD'</shortName>
        <shortName evidence="11">Fe-ARD</shortName>
        <ecNumber evidence="11">1.13.11.54</ecNumber>
    </alternativeName>
    <alternativeName>
        <fullName evidence="11">Acireductone dioxygenase (Ni(2+)-requiring)</fullName>
        <shortName evidence="11">ARD</shortName>
        <shortName evidence="11">Ni-ARD</shortName>
        <ecNumber evidence="11">1.13.11.53</ecNumber>
    </alternativeName>
</protein>
<feature type="binding site" evidence="11">
    <location>
        <position position="81"/>
    </location>
    <ligand>
        <name>Fe(2+)</name>
        <dbReference type="ChEBI" id="CHEBI:29033"/>
        <note>for iron-dependent acireductone dioxygenase activity</note>
    </ligand>
</feature>
<dbReference type="GO" id="GO:0010309">
    <property type="term" value="F:acireductone dioxygenase [iron(II)-requiring] activity"/>
    <property type="evidence" value="ECO:0007669"/>
    <property type="project" value="UniProtKB-UniRule"/>
</dbReference>
<dbReference type="InterPro" id="IPR004313">
    <property type="entry name" value="ARD"/>
</dbReference>
<keyword evidence="3 11" id="KW-0533">Nickel</keyword>
<comment type="subcellular location">
    <subcellularLocation>
        <location evidence="11">Cytoplasm</location>
    </subcellularLocation>
    <subcellularLocation>
        <location evidence="11">Nucleus</location>
    </subcellularLocation>
</comment>
<keyword evidence="9 11" id="KW-0486">Methionine biosynthesis</keyword>
<keyword evidence="2 11" id="KW-0963">Cytoplasm</keyword>
<dbReference type="PANTHER" id="PTHR23418:SF0">
    <property type="entry name" value="ACIREDUCTONE DIOXYGENASE"/>
    <property type="match status" value="1"/>
</dbReference>
<evidence type="ECO:0000256" key="6">
    <source>
        <dbReference type="ARBA" id="ARBA00022964"/>
    </source>
</evidence>
<dbReference type="GO" id="GO:0005634">
    <property type="term" value="C:nucleus"/>
    <property type="evidence" value="ECO:0007669"/>
    <property type="project" value="UniProtKB-SubCell"/>
</dbReference>
<evidence type="ECO:0000256" key="7">
    <source>
        <dbReference type="ARBA" id="ARBA00023002"/>
    </source>
</evidence>
<dbReference type="Gene3D" id="2.60.120.10">
    <property type="entry name" value="Jelly Rolls"/>
    <property type="match status" value="1"/>
</dbReference>
<evidence type="ECO:0000256" key="2">
    <source>
        <dbReference type="ARBA" id="ARBA00022490"/>
    </source>
</evidence>
<dbReference type="GO" id="GO:0016151">
    <property type="term" value="F:nickel cation binding"/>
    <property type="evidence" value="ECO:0007669"/>
    <property type="project" value="UniProtKB-UniRule"/>
</dbReference>
<dbReference type="GO" id="GO:0005506">
    <property type="term" value="F:iron ion binding"/>
    <property type="evidence" value="ECO:0007669"/>
    <property type="project" value="UniProtKB-UniRule"/>
</dbReference>
<dbReference type="FunFam" id="2.60.120.10:FF:000079">
    <property type="entry name" value="1,2-dihydroxy-3-keto-5-methylthiopentene dioxygenase"/>
    <property type="match status" value="1"/>
</dbReference>
<proteinExistence type="inferred from homology"/>
<feature type="binding site" evidence="11">
    <location>
        <position position="126"/>
    </location>
    <ligand>
        <name>Fe(2+)</name>
        <dbReference type="ChEBI" id="CHEBI:29033"/>
        <note>for iron-dependent acireductone dioxygenase activity</note>
    </ligand>
</feature>
<dbReference type="HAMAP" id="MF_03154">
    <property type="entry name" value="Salvage_MtnD_euk"/>
    <property type="match status" value="1"/>
</dbReference>
<gene>
    <name evidence="12" type="primary">ADI1_2</name>
    <name evidence="11" type="synonym">ADI1</name>
    <name evidence="12" type="ORF">H2200_006705</name>
</gene>
<evidence type="ECO:0000256" key="8">
    <source>
        <dbReference type="ARBA" id="ARBA00023004"/>
    </source>
</evidence>
<dbReference type="GO" id="GO:0019509">
    <property type="term" value="P:L-methionine salvage from methylthioadenosine"/>
    <property type="evidence" value="ECO:0007669"/>
    <property type="project" value="UniProtKB-UniRule"/>
</dbReference>
<evidence type="ECO:0000313" key="12">
    <source>
        <dbReference type="EMBL" id="KAJ9608934.1"/>
    </source>
</evidence>
<dbReference type="InterPro" id="IPR027496">
    <property type="entry name" value="ARD_euk"/>
</dbReference>
<dbReference type="EC" id="1.13.11.54" evidence="11"/>
<keyword evidence="8 11" id="KW-0408">Iron</keyword>
<evidence type="ECO:0000256" key="5">
    <source>
        <dbReference type="ARBA" id="ARBA00022723"/>
    </source>
</evidence>
<sequence>MKAYWFDNQEGDQRLTHDSGREVDSSYLARLGVLYHHCPELSSVDAIAKDRNYKNRDEITVSPQAMGKVYEDKVKMFFDEHIHEDEEIRYIRDGAGYFDVRSEGDDWVRIRLEKDDLLILPAGIYHRFTTDEDNVSGTICTQELLLTGNQYIKAMRLFQDEPKWTPLNRGEETDINTHRKSYLQSRNAAAVA</sequence>
<feature type="binding site" evidence="11">
    <location>
        <position position="87"/>
    </location>
    <ligand>
        <name>Ni(2+)</name>
        <dbReference type="ChEBI" id="CHEBI:49786"/>
        <note>for nickel-dependent acireductone dioxygenase activity</note>
    </ligand>
</feature>
<evidence type="ECO:0000256" key="11">
    <source>
        <dbReference type="HAMAP-Rule" id="MF_03154"/>
    </source>
</evidence>
<dbReference type="InterPro" id="IPR011051">
    <property type="entry name" value="RmlC_Cupin_sf"/>
</dbReference>
<comment type="cofactor">
    <cofactor evidence="11">
        <name>Fe(2+)</name>
        <dbReference type="ChEBI" id="CHEBI:29033"/>
    </cofactor>
    <cofactor evidence="11">
        <name>Ni(2+)</name>
        <dbReference type="ChEBI" id="CHEBI:49786"/>
    </cofactor>
    <text evidence="11">Binds either 1 Fe or Ni cation per monomer. Iron-binding promotes an acireductone dioxygenase reaction producing 2-keto-4-methylthiobutyrate, while nickel-binding promotes an acireductone dioxygenase reaction producing 3-(methylsulfanyl)propanoate.</text>
</comment>
<comment type="caution">
    <text evidence="12">The sequence shown here is derived from an EMBL/GenBank/DDBJ whole genome shotgun (WGS) entry which is preliminary data.</text>
</comment>
<feature type="binding site" evidence="11">
    <location>
        <position position="81"/>
    </location>
    <ligand>
        <name>Ni(2+)</name>
        <dbReference type="ChEBI" id="CHEBI:49786"/>
        <note>for nickel-dependent acireductone dioxygenase activity</note>
    </ligand>
</feature>
<accession>A0AA38X9A7</accession>
<dbReference type="SUPFAM" id="SSF51182">
    <property type="entry name" value="RmlC-like cupins"/>
    <property type="match status" value="1"/>
</dbReference>
<dbReference type="CDD" id="cd02232">
    <property type="entry name" value="cupin_ARD"/>
    <property type="match status" value="1"/>
</dbReference>
<keyword evidence="13" id="KW-1185">Reference proteome</keyword>
<dbReference type="GO" id="GO:0005737">
    <property type="term" value="C:cytoplasm"/>
    <property type="evidence" value="ECO:0007669"/>
    <property type="project" value="UniProtKB-SubCell"/>
</dbReference>
<organism evidence="12 13">
    <name type="scientific">Cladophialophora chaetospira</name>
    <dbReference type="NCBI Taxonomy" id="386627"/>
    <lineage>
        <taxon>Eukaryota</taxon>
        <taxon>Fungi</taxon>
        <taxon>Dikarya</taxon>
        <taxon>Ascomycota</taxon>
        <taxon>Pezizomycotina</taxon>
        <taxon>Eurotiomycetes</taxon>
        <taxon>Chaetothyriomycetidae</taxon>
        <taxon>Chaetothyriales</taxon>
        <taxon>Herpotrichiellaceae</taxon>
        <taxon>Cladophialophora</taxon>
    </lineage>
</organism>
<evidence type="ECO:0000256" key="1">
    <source>
        <dbReference type="ARBA" id="ARBA00000428"/>
    </source>
</evidence>
<name>A0AA38X9A7_9EURO</name>
<evidence type="ECO:0000256" key="9">
    <source>
        <dbReference type="ARBA" id="ARBA00023167"/>
    </source>
</evidence>
<comment type="function">
    <text evidence="11">Catalyzes 2 different reactions between oxygen and the acireductone 1,2-dihydroxy-3-keto-5-methylthiopentene (DHK-MTPene) depending upon the metal bound in the active site. Fe-containing acireductone dioxygenase (Fe-ARD) produces formate and 2-keto-4-methylthiobutyrate (KMTB), the alpha-ketoacid precursor of methionine in the methionine recycle pathway. Ni-containing acireductone dioxygenase (Ni-ARD) produces methylthiopropionate, carbon monoxide and formate, and does not lie on the methionine recycle pathway.</text>
</comment>
<feature type="binding site" evidence="11">
    <location>
        <position position="126"/>
    </location>
    <ligand>
        <name>Ni(2+)</name>
        <dbReference type="ChEBI" id="CHEBI:49786"/>
        <note>for nickel-dependent acireductone dioxygenase activity</note>
    </ligand>
</feature>
<dbReference type="PANTHER" id="PTHR23418">
    <property type="entry name" value="ACIREDUCTONE DIOXYGENASE"/>
    <property type="match status" value="1"/>
</dbReference>
<feature type="binding site" evidence="11">
    <location>
        <position position="83"/>
    </location>
    <ligand>
        <name>Ni(2+)</name>
        <dbReference type="ChEBI" id="CHEBI:49786"/>
        <note>for nickel-dependent acireductone dioxygenase activity</note>
    </ligand>
</feature>
<feature type="binding site" evidence="11">
    <location>
        <position position="83"/>
    </location>
    <ligand>
        <name>Fe(2+)</name>
        <dbReference type="ChEBI" id="CHEBI:29033"/>
        <note>for iron-dependent acireductone dioxygenase activity</note>
    </ligand>
</feature>
<comment type="similarity">
    <text evidence="11">Belongs to the acireductone dioxygenase (ARD) family.</text>
</comment>
<keyword evidence="6 11" id="KW-0223">Dioxygenase</keyword>
<evidence type="ECO:0000256" key="4">
    <source>
        <dbReference type="ARBA" id="ARBA00022605"/>
    </source>
</evidence>
<dbReference type="EMBL" id="JAPDRK010000009">
    <property type="protein sequence ID" value="KAJ9608934.1"/>
    <property type="molecule type" value="Genomic_DNA"/>
</dbReference>
<dbReference type="InterPro" id="IPR014710">
    <property type="entry name" value="RmlC-like_jellyroll"/>
</dbReference>
<keyword evidence="10 11" id="KW-0539">Nucleus</keyword>
<comment type="catalytic activity">
    <reaction evidence="11">
        <text>1,2-dihydroxy-5-(methylsulfanyl)pent-1-en-3-one + O2 = 3-(methylsulfanyl)propanoate + CO + formate + 2 H(+)</text>
        <dbReference type="Rhea" id="RHEA:14161"/>
        <dbReference type="ChEBI" id="CHEBI:15378"/>
        <dbReference type="ChEBI" id="CHEBI:15379"/>
        <dbReference type="ChEBI" id="CHEBI:15740"/>
        <dbReference type="ChEBI" id="CHEBI:17245"/>
        <dbReference type="ChEBI" id="CHEBI:49016"/>
        <dbReference type="ChEBI" id="CHEBI:49252"/>
        <dbReference type="EC" id="1.13.11.53"/>
    </reaction>
</comment>
<dbReference type="EC" id="1.13.11.53" evidence="11"/>
<reference evidence="12" key="1">
    <citation type="submission" date="2022-10" db="EMBL/GenBank/DDBJ databases">
        <title>Culturing micro-colonial fungi from biological soil crusts in the Mojave desert and describing Neophaeococcomyces mojavensis, and introducing the new genera and species Taxawa tesnikishii.</title>
        <authorList>
            <person name="Kurbessoian T."/>
            <person name="Stajich J.E."/>
        </authorList>
    </citation>
    <scope>NUCLEOTIDE SEQUENCE</scope>
    <source>
        <strain evidence="12">TK_41</strain>
    </source>
</reference>